<evidence type="ECO:0000313" key="2">
    <source>
        <dbReference type="EMBL" id="KAF3456755.1"/>
    </source>
</evidence>
<comment type="caution">
    <text evidence="2">The sequence shown here is derived from an EMBL/GenBank/DDBJ whole genome shotgun (WGS) entry which is preliminary data.</text>
</comment>
<feature type="compositionally biased region" description="Basic and acidic residues" evidence="1">
    <location>
        <begin position="399"/>
        <end position="417"/>
    </location>
</feature>
<feature type="region of interest" description="Disordered" evidence="1">
    <location>
        <begin position="768"/>
        <end position="807"/>
    </location>
</feature>
<feature type="region of interest" description="Disordered" evidence="1">
    <location>
        <begin position="846"/>
        <end position="1111"/>
    </location>
</feature>
<evidence type="ECO:0008006" key="4">
    <source>
        <dbReference type="Google" id="ProtNLM"/>
    </source>
</evidence>
<dbReference type="PANTHER" id="PTHR31008">
    <property type="entry name" value="COP1-INTERACTING PROTEIN-RELATED"/>
    <property type="match status" value="1"/>
</dbReference>
<dbReference type="OrthoDB" id="1928292at2759"/>
<reference evidence="2" key="1">
    <citation type="submission" date="2020-03" db="EMBL/GenBank/DDBJ databases">
        <title>A high-quality chromosome-level genome assembly of a woody plant with both climbing and erect habits, Rhamnella rubrinervis.</title>
        <authorList>
            <person name="Lu Z."/>
            <person name="Yang Y."/>
            <person name="Zhu X."/>
            <person name="Sun Y."/>
        </authorList>
    </citation>
    <scope>NUCLEOTIDE SEQUENCE</scope>
    <source>
        <strain evidence="2">BYM</strain>
        <tissue evidence="2">Leaf</tissue>
    </source>
</reference>
<proteinExistence type="predicted"/>
<feature type="compositionally biased region" description="Basic residues" evidence="1">
    <location>
        <begin position="475"/>
        <end position="488"/>
    </location>
</feature>
<dbReference type="EMBL" id="VOIH02000001">
    <property type="protein sequence ID" value="KAF3456755.1"/>
    <property type="molecule type" value="Genomic_DNA"/>
</dbReference>
<dbReference type="Proteomes" id="UP000796880">
    <property type="component" value="Unassembled WGS sequence"/>
</dbReference>
<feature type="compositionally biased region" description="Basic and acidic residues" evidence="1">
    <location>
        <begin position="1282"/>
        <end position="1296"/>
    </location>
</feature>
<dbReference type="PANTHER" id="PTHR31008:SF2">
    <property type="entry name" value="COP1-INTERACTING PROTEIN-LIKE PROTEIN"/>
    <property type="match status" value="1"/>
</dbReference>
<feature type="region of interest" description="Disordered" evidence="1">
    <location>
        <begin position="544"/>
        <end position="570"/>
    </location>
</feature>
<feature type="compositionally biased region" description="Basic and acidic residues" evidence="1">
    <location>
        <begin position="985"/>
        <end position="994"/>
    </location>
</feature>
<organism evidence="2 3">
    <name type="scientific">Rhamnella rubrinervis</name>
    <dbReference type="NCBI Taxonomy" id="2594499"/>
    <lineage>
        <taxon>Eukaryota</taxon>
        <taxon>Viridiplantae</taxon>
        <taxon>Streptophyta</taxon>
        <taxon>Embryophyta</taxon>
        <taxon>Tracheophyta</taxon>
        <taxon>Spermatophyta</taxon>
        <taxon>Magnoliopsida</taxon>
        <taxon>eudicotyledons</taxon>
        <taxon>Gunneridae</taxon>
        <taxon>Pentapetalae</taxon>
        <taxon>rosids</taxon>
        <taxon>fabids</taxon>
        <taxon>Rosales</taxon>
        <taxon>Rhamnaceae</taxon>
        <taxon>rhamnoid group</taxon>
        <taxon>Rhamneae</taxon>
        <taxon>Rhamnella</taxon>
    </lineage>
</organism>
<protein>
    <recommendedName>
        <fullName evidence="4">COP1-interacting protein 7</fullName>
    </recommendedName>
</protein>
<name>A0A8K0MTA8_9ROSA</name>
<keyword evidence="3" id="KW-1185">Reference proteome</keyword>
<feature type="region of interest" description="Disordered" evidence="1">
    <location>
        <begin position="1124"/>
        <end position="1195"/>
    </location>
</feature>
<sequence length="1328" mass="146591">MKSLTRLDSAVFQLTPTRTRCDLVISANGKTEKIASGLLNPFLAHLKTAQEQMAKGGYSIILEPEPGSDKSWFTKGTVERFVRFVSTPEVLERVYTLESEILQIEEAISIQGNNDMGSSAVEENQTKHMDSVEGSRPLPDTNEDKAIVLYKPGVYPPEANGSTAQEGNSKVQLLKVLETRKSVLQKEQGMAFARAVAAGFDIDNVPPLMLFSESFGASRLKDACIRFKELWKKKHETGQWLEIEAAEAFSSRSDFTAMDASGIMLSSVASKQKELREVWPESHTELASENNGKSSADEKLPMDNQPPLGHQEYFQGQFPHQMFPPWPIHSPPGTVPVYPAYPMQGMPYYKNYPGASPYYQPSYPSVEDPRLNPGQRMGQKRHSMDSSNSNIESETWDMDAPRTRLSDDAELEKESRKRGSRSSRKQSGMVVIRNINYITSKGQNASDTESQSASESQTDEEDEGLNVSSSEGKYKKSLRSAKRNGHHSKSVDKTNSSDKEEMGFGKEADGGHWQAFQNFLLRDADEDKHGVDQEMYEMEKKVQMKRRQNRGGDDPITFGGQGKGETHRGSATDIHKISGKMPCMPTTDESLTSKARDEFGDGWRTRDGEMDLQSTEIDGRRLGYRRSTNDDFMIHRQNHSGFSSSPSDLLAANGFDRGTNNVDRRSSNNMDDDSYIVQLRSSSIYQAGNDDRSAIDIDSELPSAMQKTENLSNYEPDELSLMPERGAERGVIGYDPALDYEMQVQAEDSALLNKKNKEVVTDIKQGPKKLGKDLKSKSTLDASDKKKNVGPIRKGKPSKLSPLEEARARAEKLRTYKADLQKMKKEKEEEQIKRLEALKMERQKRIAARGSTIPTQSAMPSQLTRKQILAKTSPSSHKVSKFSDSEPGSSSPLQRHPKRASSLGPNDLQKTKPSKLNTGSQSAGNRLSQSVSSLSETKKENTGVTSDSKASMARIRRLSEPKMSSSHHVSSVKRRNTEPAVSKSKVSDGPEIKKISAIVNYDKTKAATLPELKIKTSKGPEAAQSKPTAKETTQNGSLNKSSITSEGAGRNKNNENFSAHSDEDDNPVIEKTVVMLECEKPSIPAAHASEENSRVQKGQSDNMKTSEKTDVVSDYVAIHAPVSPLSMDTVEGEPTGRQLQEQMNSYKDASGDAGKEPQNFSKIDNAGKSYQAPFARNSSLEDPCTKNTEYGKAPPINLETVATSSVAGKTHVFESRDLKLEKIPEALEKPQVKESSKGIRRLLKFGRKNQSSAAGEHNLESDSISINGSEADDSGIATTASDEVHTLKNLISRDETPTASTAPQKSSRHFSLLSPFRSKTSEKKLTAS</sequence>
<feature type="compositionally biased region" description="Basic and acidic residues" evidence="1">
    <location>
        <begin position="770"/>
        <end position="787"/>
    </location>
</feature>
<feature type="compositionally biased region" description="Polar residues" evidence="1">
    <location>
        <begin position="914"/>
        <end position="935"/>
    </location>
</feature>
<feature type="compositionally biased region" description="Polar residues" evidence="1">
    <location>
        <begin position="1025"/>
        <end position="1045"/>
    </location>
</feature>
<evidence type="ECO:0000313" key="3">
    <source>
        <dbReference type="Proteomes" id="UP000796880"/>
    </source>
</evidence>
<feature type="compositionally biased region" description="Basic and acidic residues" evidence="1">
    <location>
        <begin position="1319"/>
        <end position="1328"/>
    </location>
</feature>
<feature type="region of interest" description="Disordered" evidence="1">
    <location>
        <begin position="360"/>
        <end position="509"/>
    </location>
</feature>
<feature type="region of interest" description="Disordered" evidence="1">
    <location>
        <begin position="1247"/>
        <end position="1328"/>
    </location>
</feature>
<feature type="compositionally biased region" description="Polar residues" evidence="1">
    <location>
        <begin position="1176"/>
        <end position="1188"/>
    </location>
</feature>
<feature type="compositionally biased region" description="Polar residues" evidence="1">
    <location>
        <begin position="1137"/>
        <end position="1147"/>
    </location>
</feature>
<feature type="compositionally biased region" description="Polar residues" evidence="1">
    <location>
        <begin position="436"/>
        <end position="456"/>
    </location>
</feature>
<gene>
    <name evidence="2" type="ORF">FNV43_RR01409</name>
</gene>
<feature type="compositionally biased region" description="Polar residues" evidence="1">
    <location>
        <begin position="852"/>
        <end position="877"/>
    </location>
</feature>
<feature type="region of interest" description="Disordered" evidence="1">
    <location>
        <begin position="279"/>
        <end position="305"/>
    </location>
</feature>
<accession>A0A8K0MTA8</accession>
<evidence type="ECO:0000256" key="1">
    <source>
        <dbReference type="SAM" id="MobiDB-lite"/>
    </source>
</evidence>
<feature type="compositionally biased region" description="Basic and acidic residues" evidence="1">
    <location>
        <begin position="489"/>
        <end position="509"/>
    </location>
</feature>